<reference evidence="2 3" key="1">
    <citation type="submission" date="2023-02" db="EMBL/GenBank/DDBJ databases">
        <title>LHISI_Scaffold_Assembly.</title>
        <authorList>
            <person name="Stuart O.P."/>
            <person name="Cleave R."/>
            <person name="Magrath M.J.L."/>
            <person name="Mikheyev A.S."/>
        </authorList>
    </citation>
    <scope>NUCLEOTIDE SEQUENCE [LARGE SCALE GENOMIC DNA]</scope>
    <source>
        <strain evidence="2">Daus_M_001</strain>
        <tissue evidence="2">Leg muscle</tissue>
    </source>
</reference>
<evidence type="ECO:0000313" key="3">
    <source>
        <dbReference type="Proteomes" id="UP001159363"/>
    </source>
</evidence>
<protein>
    <recommendedName>
        <fullName evidence="4">Ig-like domain-containing protein</fullName>
    </recommendedName>
</protein>
<name>A0ABQ9G601_9NEOP</name>
<keyword evidence="3" id="KW-1185">Reference proteome</keyword>
<evidence type="ECO:0000313" key="2">
    <source>
        <dbReference type="EMBL" id="KAJ8866461.1"/>
    </source>
</evidence>
<dbReference type="Proteomes" id="UP001159363">
    <property type="component" value="Chromosome 15"/>
</dbReference>
<proteinExistence type="predicted"/>
<dbReference type="EMBL" id="JARBHB010000016">
    <property type="protein sequence ID" value="KAJ8866461.1"/>
    <property type="molecule type" value="Genomic_DNA"/>
</dbReference>
<feature type="region of interest" description="Disordered" evidence="1">
    <location>
        <begin position="1"/>
        <end position="21"/>
    </location>
</feature>
<feature type="region of interest" description="Disordered" evidence="1">
    <location>
        <begin position="1143"/>
        <end position="1178"/>
    </location>
</feature>
<comment type="caution">
    <text evidence="2">The sequence shown here is derived from an EMBL/GenBank/DDBJ whole genome shotgun (WGS) entry which is preliminary data.</text>
</comment>
<accession>A0ABQ9G601</accession>
<gene>
    <name evidence="2" type="ORF">PR048_032304</name>
</gene>
<evidence type="ECO:0000256" key="1">
    <source>
        <dbReference type="SAM" id="MobiDB-lite"/>
    </source>
</evidence>
<sequence length="1455" mass="164035">MKKGGGGERREIPRKPADQRYDYHMRKSGATRLGIEPGSPWREASRGSVTAFAWSDLGKLWKTEIMIAGPGIEPGSSELPLRRLARGRAQKTEHRALTLYVVSLFCAEAALPRFAEPIPNVTVSVGRDALLACVVDNLRGYKVSRSRQAKQSAYVRGSAGAPAHQAEGTCCRSFSQSRSFSNSATLHNLLLYHSSAMSTQNNWRPAEDVYHFGGQRQWRISNVEAKNISNDHAYTSPPPAGAGLPESYRMSWEFPRGNKSGVLCDMILIYISVSLCPEHDAGWARTNYNRTHTHARVAGDHVVTDHKPTYRCPRRVAVNAHRLRAHYDATSLEAETTMTGPTFPCTVDTDQVLHPHHHFPLADAISIRAALAYQAHHTQLEIVIYIVLCAFSRHLLEIMKEIPTNPHTQIAQADKTIHQHMLTRLQSFVGLTAHEETSMAGIICLRPALTYLPFCKNRQPYSNADLMVQGGVTLLCNMSHTHTYNVNDTRLLWLNDPPYEPTETKPPLTTRLRPTHSCTKACNYITGSHNMPDLPKTSVHLPSLCNYKQSYSVGPAQTFNKTCMSRAHIIVVNSLQTMTTLHFRTCNTVPITCSPADNRSSEGSKAPLTKRYEDPSSTSPNHMMQTKCVHCMHTAGSVRMKTKLIVCEYKETKPHSQQSRHRKLAWNFPVQQFHRDNCDAVCVPIEISCGKSPTQHNSLAAFDKETELAYLPKEFLLTYAHSEILFVYKHLPTYLQQDEDICDCRLCTECFQGCTTVMDTPHSRVVEMFWQGTLSQFYLLTALTMIDMNLTAENEKVMDVSVRYCGLPERSTEEMERVTATASASNPKCKPSSEVTVTLQLERSVVENVYPPIYPNVSNRTGNEYTQKADGKNVMLTTESVVMRPVAMLILHTAGEYTTSKQVDLKQVSFTVNSLQTRFNFSYEKVYIVLAQVNLPFGPRDFGSGTRDGRVSVEEMCERPKNVSSSSLEIDSTTWFWQFSKFYWRWENVILTYTHRSVERMASTGEGKDKERKKYERYIDDIQTDRQQIMCAITFALRARREGKKQGSGRACRLAFLEGFSRGVSRKAPEDMEAWIRIRMGQWRTWRGYLMSISERKGDPKRTGQLNITLDLSWSALATERELTGRVRKVVEKRGREGRARFEISFKATPEPGRKKVSPPSHHTSPTGRLPETRLRPQRHQTSNNVFVAVSKLDTLETRVRRLQNILTEELVYRLSLSVILPPEMASLSSAIENATPVGRQQAIPDRDVPPAGDNVISLISLSIFAITTQSYLCAGFSKTAVQQNSFTFAYLKINSQMFAIPLYSVPFAATSGNTIIVEEMADVTSYCGNLTRDGNVSDAMRKDGAGGMERIADEGSARAVLHTFTRPPRKSKPARQTARESGVSKSRLNRMLKQAKRRLLHSQRCLAPRIKTSRAEFARKQFFQLFTNPTQMTIAFASKKVHRRNSFELTVVSE</sequence>
<organism evidence="2 3">
    <name type="scientific">Dryococelus australis</name>
    <dbReference type="NCBI Taxonomy" id="614101"/>
    <lineage>
        <taxon>Eukaryota</taxon>
        <taxon>Metazoa</taxon>
        <taxon>Ecdysozoa</taxon>
        <taxon>Arthropoda</taxon>
        <taxon>Hexapoda</taxon>
        <taxon>Insecta</taxon>
        <taxon>Pterygota</taxon>
        <taxon>Neoptera</taxon>
        <taxon>Polyneoptera</taxon>
        <taxon>Phasmatodea</taxon>
        <taxon>Verophasmatodea</taxon>
        <taxon>Anareolatae</taxon>
        <taxon>Phasmatidae</taxon>
        <taxon>Eurycanthinae</taxon>
        <taxon>Dryococelus</taxon>
    </lineage>
</organism>
<feature type="region of interest" description="Disordered" evidence="1">
    <location>
        <begin position="597"/>
        <end position="620"/>
    </location>
</feature>
<evidence type="ECO:0008006" key="4">
    <source>
        <dbReference type="Google" id="ProtNLM"/>
    </source>
</evidence>